<dbReference type="InterPro" id="IPR001296">
    <property type="entry name" value="Glyco_trans_1"/>
</dbReference>
<reference evidence="3 4" key="1">
    <citation type="journal article" date="2016" name="Nat. Commun.">
        <title>Thousands of microbial genomes shed light on interconnected biogeochemical processes in an aquifer system.</title>
        <authorList>
            <person name="Anantharaman K."/>
            <person name="Brown C.T."/>
            <person name="Hug L.A."/>
            <person name="Sharon I."/>
            <person name="Castelle C.J."/>
            <person name="Probst A.J."/>
            <person name="Thomas B.C."/>
            <person name="Singh A."/>
            <person name="Wilkins M.J."/>
            <person name="Karaoz U."/>
            <person name="Brodie E.L."/>
            <person name="Williams K.H."/>
            <person name="Hubbard S.S."/>
            <person name="Banfield J.F."/>
        </authorList>
    </citation>
    <scope>NUCLEOTIDE SEQUENCE [LARGE SCALE GENOMIC DNA]</scope>
</reference>
<dbReference type="InterPro" id="IPR027054">
    <property type="entry name" value="ALG2"/>
</dbReference>
<dbReference type="PANTHER" id="PTHR45918:SF1">
    <property type="entry name" value="ALPHA-1,3_1,6-MANNOSYLTRANSFERASE ALG2"/>
    <property type="match status" value="1"/>
</dbReference>
<dbReference type="AlphaFoldDB" id="A0A1F7IXQ5"/>
<feature type="domain" description="Glycosyl transferase family 1" evidence="2">
    <location>
        <begin position="164"/>
        <end position="337"/>
    </location>
</feature>
<protein>
    <recommendedName>
        <fullName evidence="2">Glycosyl transferase family 1 domain-containing protein</fullName>
    </recommendedName>
</protein>
<dbReference type="SUPFAM" id="SSF53756">
    <property type="entry name" value="UDP-Glycosyltransferase/glycogen phosphorylase"/>
    <property type="match status" value="1"/>
</dbReference>
<dbReference type="Pfam" id="PF00534">
    <property type="entry name" value="Glycos_transf_1"/>
    <property type="match status" value="1"/>
</dbReference>
<dbReference type="EMBL" id="MGAL01000022">
    <property type="protein sequence ID" value="OGK48159.1"/>
    <property type="molecule type" value="Genomic_DNA"/>
</dbReference>
<gene>
    <name evidence="3" type="ORF">A3A93_00505</name>
</gene>
<sequence>MKRKIAGLYDPYLDILGGGERLILSIMKVLCENGFALEIFWDSDMRQQIKNSLNISFASEVKFTRNIFKHRSSPIEKARILSRYDKFFYVTDGSYFYSTAKKTYIYCMVPEQSLYRQSLINRMKTWNNIYIAISKYTQGWIKKWGIDSKLIYPYIENDFMQYDQSFTKKPIILSVGRFFRHLHAKRHDVAIQWFSELQEKHSEFKKYKLIIAGRVLSVDRDYFNELKNLASGNNSILFYPNCSYERLLSLYRDTSYYWHMTGIDADTQKHPEKAEHLGITPLEAMAAGGIVCGYSAGGIPELVTHGQNGYLFTTKDELMRTMINCEKNIKKQNIIRSSAHDFIKSNFSYEVFTKRVAEVILTK</sequence>
<dbReference type="STRING" id="1802061.A3A93_00505"/>
<organism evidence="3 4">
    <name type="scientific">Candidatus Roizmanbacteria bacterium RIFCSPLOWO2_01_FULL_38_12</name>
    <dbReference type="NCBI Taxonomy" id="1802061"/>
    <lineage>
        <taxon>Bacteria</taxon>
        <taxon>Candidatus Roizmaniibacteriota</taxon>
    </lineage>
</organism>
<dbReference type="PANTHER" id="PTHR45918">
    <property type="entry name" value="ALPHA-1,3/1,6-MANNOSYLTRANSFERASE ALG2"/>
    <property type="match status" value="1"/>
</dbReference>
<evidence type="ECO:0000259" key="2">
    <source>
        <dbReference type="Pfam" id="PF00534"/>
    </source>
</evidence>
<keyword evidence="1" id="KW-0808">Transferase</keyword>
<comment type="caution">
    <text evidence="3">The sequence shown here is derived from an EMBL/GenBank/DDBJ whole genome shotgun (WGS) entry which is preliminary data.</text>
</comment>
<name>A0A1F7IXQ5_9BACT</name>
<evidence type="ECO:0000256" key="1">
    <source>
        <dbReference type="ARBA" id="ARBA00022679"/>
    </source>
</evidence>
<dbReference type="Gene3D" id="3.40.50.2000">
    <property type="entry name" value="Glycogen Phosphorylase B"/>
    <property type="match status" value="1"/>
</dbReference>
<dbReference type="GO" id="GO:0004378">
    <property type="term" value="F:GDP-Man:Man(1)GlcNAc(2)-PP-Dol alpha-1,3-mannosyltransferase activity"/>
    <property type="evidence" value="ECO:0007669"/>
    <property type="project" value="InterPro"/>
</dbReference>
<dbReference type="GO" id="GO:0012505">
    <property type="term" value="C:endomembrane system"/>
    <property type="evidence" value="ECO:0007669"/>
    <property type="project" value="TreeGrafter"/>
</dbReference>
<evidence type="ECO:0000313" key="3">
    <source>
        <dbReference type="EMBL" id="OGK48159.1"/>
    </source>
</evidence>
<proteinExistence type="predicted"/>
<dbReference type="Proteomes" id="UP000177141">
    <property type="component" value="Unassembled WGS sequence"/>
</dbReference>
<dbReference type="CDD" id="cd03801">
    <property type="entry name" value="GT4_PimA-like"/>
    <property type="match status" value="1"/>
</dbReference>
<accession>A0A1F7IXQ5</accession>
<evidence type="ECO:0000313" key="4">
    <source>
        <dbReference type="Proteomes" id="UP000177141"/>
    </source>
</evidence>